<dbReference type="SUPFAM" id="SSF53850">
    <property type="entry name" value="Periplasmic binding protein-like II"/>
    <property type="match status" value="1"/>
</dbReference>
<reference evidence="2" key="2">
    <citation type="journal article" date="2021" name="PeerJ">
        <title>Extensive microbial diversity within the chicken gut microbiome revealed by metagenomics and culture.</title>
        <authorList>
            <person name="Gilroy R."/>
            <person name="Ravi A."/>
            <person name="Getino M."/>
            <person name="Pursley I."/>
            <person name="Horton D.L."/>
            <person name="Alikhan N.F."/>
            <person name="Baker D."/>
            <person name="Gharbi K."/>
            <person name="Hall N."/>
            <person name="Watson M."/>
            <person name="Adriaenssens E.M."/>
            <person name="Foster-Nyarko E."/>
            <person name="Jarju S."/>
            <person name="Secka A."/>
            <person name="Antonio M."/>
            <person name="Oren A."/>
            <person name="Chaudhuri R.R."/>
            <person name="La Ragione R."/>
            <person name="Hildebrand F."/>
            <person name="Pallen M.J."/>
        </authorList>
    </citation>
    <scope>NUCLEOTIDE SEQUENCE</scope>
    <source>
        <strain evidence="2">CHK183-6373</strain>
    </source>
</reference>
<dbReference type="EMBL" id="DVOT01000050">
    <property type="protein sequence ID" value="HIV26849.1"/>
    <property type="molecule type" value="Genomic_DNA"/>
</dbReference>
<organism evidence="2 3">
    <name type="scientific">Candidatus Ornithocaccomicrobium faecavium</name>
    <dbReference type="NCBI Taxonomy" id="2840890"/>
    <lineage>
        <taxon>Bacteria</taxon>
        <taxon>Bacillati</taxon>
        <taxon>Bacillota</taxon>
        <taxon>Clostridia</taxon>
        <taxon>Candidatus Ornithocaccomicrobium</taxon>
    </lineage>
</organism>
<evidence type="ECO:0000256" key="1">
    <source>
        <dbReference type="SAM" id="SignalP"/>
    </source>
</evidence>
<name>A0A9D1P5C5_9FIRM</name>
<sequence>MARRIFALTLALALALCCAASAEVVENPNFVFDDLPLTEEPIEASVVIARHYNSGEPEDVWFWKFAEEFMGIRFQVELTDDAALYKQLSFAAGTMPDLYLDMNLSSTEIMTYGASEGQLLAVDEYITPEYMPNLYALLEEHPEWRSLITAADGHIYTFPRLAYEPDWSFAEGRYYLNSRWLEEMGLEMPETLDALIEALYAFKALDENNVPVGGADQAYNFEGYLLNALGYLARGQFSVGLRDGEVVFPFGDRERFGEFVTLMNQFYEDGILSPDYYTLDSTTVSSLIAEDRTLLIAQAPYVFVPNTYKEWACVTPLTSEWNDTKQWLPSSNYILLGALAISSNCAEEKLPALLKFVDWFYTEETYAFGGMGPLTSQKDYQMGMVSGWYMTEDRYTHYPDMDAGTSGFASEYDYQMGLIKGWFDGWGLQSMGGSQLLAGYENIGKQYNLEDGDDFYRYSVMQSLVPYVVEGFPDIVFFTPEQSEEIIDLKTTLENYAKEQVAAFVTGSRPLEELEDYFDELDGMGYQDYLQYYVDYYANYTAE</sequence>
<accession>A0A9D1P5C5</accession>
<protein>
    <submittedName>
        <fullName evidence="2">Extracellular solute-binding protein</fullName>
    </submittedName>
</protein>
<evidence type="ECO:0000313" key="2">
    <source>
        <dbReference type="EMBL" id="HIV26849.1"/>
    </source>
</evidence>
<feature type="signal peptide" evidence="1">
    <location>
        <begin position="1"/>
        <end position="22"/>
    </location>
</feature>
<dbReference type="Gene3D" id="3.40.190.10">
    <property type="entry name" value="Periplasmic binding protein-like II"/>
    <property type="match status" value="2"/>
</dbReference>
<evidence type="ECO:0000313" key="3">
    <source>
        <dbReference type="Proteomes" id="UP000886884"/>
    </source>
</evidence>
<keyword evidence="1" id="KW-0732">Signal</keyword>
<dbReference type="Proteomes" id="UP000886884">
    <property type="component" value="Unassembled WGS sequence"/>
</dbReference>
<dbReference type="AlphaFoldDB" id="A0A9D1P5C5"/>
<feature type="chain" id="PRO_5038801023" evidence="1">
    <location>
        <begin position="23"/>
        <end position="543"/>
    </location>
</feature>
<proteinExistence type="predicted"/>
<comment type="caution">
    <text evidence="2">The sequence shown here is derived from an EMBL/GenBank/DDBJ whole genome shotgun (WGS) entry which is preliminary data.</text>
</comment>
<reference evidence="2" key="1">
    <citation type="submission" date="2020-10" db="EMBL/GenBank/DDBJ databases">
        <authorList>
            <person name="Gilroy R."/>
        </authorList>
    </citation>
    <scope>NUCLEOTIDE SEQUENCE</scope>
    <source>
        <strain evidence="2">CHK183-6373</strain>
    </source>
</reference>
<gene>
    <name evidence="2" type="ORF">IAA64_02685</name>
</gene>